<sequence>MQEDPHLTAALAAICAASSRAQTASDAELLADLALVERLGRVVDGLRHRAAAEVEHRSRRGVGEESLAFRFGARDGVELVQRVARIDARTAKRRIGLGAATAPGVALDGALLPGRLPEVRAAIEAGDVGVESARVIANTVKAIHRRVTADRVADMVEALLDTARTADTEVLHEVAELWALALDPDGAEPREAEQRRRRAVQLGRTLGDGTTRMSVVLPPEDLAMFKELFASRRRGRSMIRIEPASDATDDDLGPEWRPEDADDRTRPQQDYDTLVEVVQAGIRAEHDGTASTAVTHEVVVTIGAAELEARQGQGWTAGVLAGLPVPVIERRICTGGLRLMVTGPEGEPLHLSRSTRVFTAAQRKALSVAAGGRCEFPGCRVTSPYLEAHHARWWHRDHGPTDVVNGVMLCSFHHHLVHAKRPPVEIRRHAGSHWFVPSGWRGDPSPQHRAAARAPGGPPPPRRARADDPWGR</sequence>
<dbReference type="Pfam" id="PF02720">
    <property type="entry name" value="DUF222"/>
    <property type="match status" value="1"/>
</dbReference>
<dbReference type="InterPro" id="IPR003615">
    <property type="entry name" value="HNH_nuc"/>
</dbReference>
<dbReference type="RefSeq" id="WP_377935923.1">
    <property type="nucleotide sequence ID" value="NZ_JBHUEA010000024.1"/>
</dbReference>
<feature type="region of interest" description="Disordered" evidence="1">
    <location>
        <begin position="240"/>
        <end position="267"/>
    </location>
</feature>
<organism evidence="3 4">
    <name type="scientific">Amnibacterium endophyticum</name>
    <dbReference type="NCBI Taxonomy" id="2109337"/>
    <lineage>
        <taxon>Bacteria</taxon>
        <taxon>Bacillati</taxon>
        <taxon>Actinomycetota</taxon>
        <taxon>Actinomycetes</taxon>
        <taxon>Micrococcales</taxon>
        <taxon>Microbacteriaceae</taxon>
        <taxon>Amnibacterium</taxon>
    </lineage>
</organism>
<evidence type="ECO:0000259" key="2">
    <source>
        <dbReference type="Pfam" id="PF02720"/>
    </source>
</evidence>
<proteinExistence type="predicted"/>
<gene>
    <name evidence="3" type="ORF">ACFSBI_13885</name>
</gene>
<reference evidence="4" key="1">
    <citation type="journal article" date="2019" name="Int. J. Syst. Evol. Microbiol.">
        <title>The Global Catalogue of Microorganisms (GCM) 10K type strain sequencing project: providing services to taxonomists for standard genome sequencing and annotation.</title>
        <authorList>
            <consortium name="The Broad Institute Genomics Platform"/>
            <consortium name="The Broad Institute Genome Sequencing Center for Infectious Disease"/>
            <person name="Wu L."/>
            <person name="Ma J."/>
        </authorList>
    </citation>
    <scope>NUCLEOTIDE SEQUENCE [LARGE SCALE GENOMIC DNA]</scope>
    <source>
        <strain evidence="4">CGMCC 1.12471</strain>
    </source>
</reference>
<accession>A0ABW4LH17</accession>
<evidence type="ECO:0000256" key="1">
    <source>
        <dbReference type="SAM" id="MobiDB-lite"/>
    </source>
</evidence>
<dbReference type="InterPro" id="IPR003870">
    <property type="entry name" value="DUF222"/>
</dbReference>
<feature type="compositionally biased region" description="Basic and acidic residues" evidence="1">
    <location>
        <begin position="254"/>
        <end position="267"/>
    </location>
</feature>
<dbReference type="Proteomes" id="UP001597347">
    <property type="component" value="Unassembled WGS sequence"/>
</dbReference>
<name>A0ABW4LH17_9MICO</name>
<protein>
    <submittedName>
        <fullName evidence="3">DUF222 domain-containing protein</fullName>
    </submittedName>
</protein>
<dbReference type="CDD" id="cd00085">
    <property type="entry name" value="HNHc"/>
    <property type="match status" value="1"/>
</dbReference>
<keyword evidence="4" id="KW-1185">Reference proteome</keyword>
<dbReference type="EMBL" id="JBHUEA010000024">
    <property type="protein sequence ID" value="MFD1722641.1"/>
    <property type="molecule type" value="Genomic_DNA"/>
</dbReference>
<comment type="caution">
    <text evidence="3">The sequence shown here is derived from an EMBL/GenBank/DDBJ whole genome shotgun (WGS) entry which is preliminary data.</text>
</comment>
<evidence type="ECO:0000313" key="3">
    <source>
        <dbReference type="EMBL" id="MFD1722641.1"/>
    </source>
</evidence>
<feature type="region of interest" description="Disordered" evidence="1">
    <location>
        <begin position="437"/>
        <end position="472"/>
    </location>
</feature>
<evidence type="ECO:0000313" key="4">
    <source>
        <dbReference type="Proteomes" id="UP001597347"/>
    </source>
</evidence>
<feature type="domain" description="DUF222" evidence="2">
    <location>
        <begin position="70"/>
        <end position="366"/>
    </location>
</feature>